<feature type="transmembrane region" description="Helical" evidence="3">
    <location>
        <begin position="343"/>
        <end position="363"/>
    </location>
</feature>
<sequence length="435" mass="45934">MTTAATMSIAETSTVSRPFPLKHFGSYSPRKSLPAVWMRSGTSKGLFIHRSDLPDATEDWAPILLSAMGSSGSRGKQIDGIGGATSTTSKVAVIAKSTRPGIDVDYTFVQVAPDQAKIDMTGNCGNIASGVGPFSVDEGLVVAMPGQKEASGSRIFVGYLLTDHQISVRVYNTNTQKAILETIQLSPVGKFREDGTCRIPGVEGTSSPIKVAFLNPAGSMTGKMFPSGAKQEILTLQSPNLGAVHVRVSLVDAGNPFVLVDSGSLNVEGKSMCPFSLDTDLGVLAEEIRRNGAVQFGLASDVESAGLVRGTPKIAFLSAPAEETSDIDVLAFSMGKPHPSIQMTGVVCIGAAMAIYGTVAWHLSRASDSQVPKHGMNVGGQRIANPVPVRIRHPAGVIETETVLDMRGEGDVDVEQVAVMRTARRLFEGNVFYRA</sequence>
<dbReference type="OrthoDB" id="10267539at2759"/>
<dbReference type="EMBL" id="CAJVPA010000195">
    <property type="protein sequence ID" value="CAG8391425.1"/>
    <property type="molecule type" value="Genomic_DNA"/>
</dbReference>
<evidence type="ECO:0008006" key="6">
    <source>
        <dbReference type="Google" id="ProtNLM"/>
    </source>
</evidence>
<reference evidence="4" key="1">
    <citation type="submission" date="2021-07" db="EMBL/GenBank/DDBJ databases">
        <authorList>
            <person name="Branca A.L. A."/>
        </authorList>
    </citation>
    <scope>NUCLEOTIDE SEQUENCE</scope>
</reference>
<evidence type="ECO:0000256" key="1">
    <source>
        <dbReference type="ARBA" id="ARBA00007673"/>
    </source>
</evidence>
<protein>
    <recommendedName>
        <fullName evidence="6">PrpF protein</fullName>
    </recommendedName>
</protein>
<keyword evidence="3" id="KW-0812">Transmembrane</keyword>
<dbReference type="PANTHER" id="PTHR43709:SF2">
    <property type="entry name" value="DUF453 DOMAIN PROTEIN (AFU_ORTHOLOGUE AFUA_6G00360)"/>
    <property type="match status" value="1"/>
</dbReference>
<keyword evidence="2" id="KW-0413">Isomerase</keyword>
<evidence type="ECO:0000313" key="4">
    <source>
        <dbReference type="EMBL" id="CAG8391425.1"/>
    </source>
</evidence>
<evidence type="ECO:0000256" key="2">
    <source>
        <dbReference type="ARBA" id="ARBA00023235"/>
    </source>
</evidence>
<dbReference type="AlphaFoldDB" id="A0A9W4JCG2"/>
<gene>
    <name evidence="4" type="ORF">PSALAMII_LOCUS7104</name>
</gene>
<dbReference type="Pfam" id="PF04303">
    <property type="entry name" value="PrpF"/>
    <property type="match status" value="1"/>
</dbReference>
<evidence type="ECO:0000313" key="5">
    <source>
        <dbReference type="Proteomes" id="UP001152646"/>
    </source>
</evidence>
<evidence type="ECO:0000256" key="3">
    <source>
        <dbReference type="SAM" id="Phobius"/>
    </source>
</evidence>
<dbReference type="Gene3D" id="3.10.310.10">
    <property type="entry name" value="Diaminopimelate Epimerase, Chain A, domain 1"/>
    <property type="match status" value="2"/>
</dbReference>
<keyword evidence="3" id="KW-0472">Membrane</keyword>
<keyword evidence="3" id="KW-1133">Transmembrane helix</keyword>
<comment type="similarity">
    <text evidence="1">Belongs to the PrpF family.</text>
</comment>
<organism evidence="4 5">
    <name type="scientific">Penicillium salamii</name>
    <dbReference type="NCBI Taxonomy" id="1612424"/>
    <lineage>
        <taxon>Eukaryota</taxon>
        <taxon>Fungi</taxon>
        <taxon>Dikarya</taxon>
        <taxon>Ascomycota</taxon>
        <taxon>Pezizomycotina</taxon>
        <taxon>Eurotiomycetes</taxon>
        <taxon>Eurotiomycetidae</taxon>
        <taxon>Eurotiales</taxon>
        <taxon>Aspergillaceae</taxon>
        <taxon>Penicillium</taxon>
    </lineage>
</organism>
<name>A0A9W4JCG2_9EURO</name>
<dbReference type="PANTHER" id="PTHR43709">
    <property type="entry name" value="ACONITATE ISOMERASE-RELATED"/>
    <property type="match status" value="1"/>
</dbReference>
<dbReference type="SUPFAM" id="SSF54506">
    <property type="entry name" value="Diaminopimelate epimerase-like"/>
    <property type="match status" value="2"/>
</dbReference>
<accession>A0A9W4JCG2</accession>
<comment type="caution">
    <text evidence="4">The sequence shown here is derived from an EMBL/GenBank/DDBJ whole genome shotgun (WGS) entry which is preliminary data.</text>
</comment>
<proteinExistence type="inferred from homology"/>
<dbReference type="InterPro" id="IPR007400">
    <property type="entry name" value="PrpF-like"/>
</dbReference>
<dbReference type="Proteomes" id="UP001152646">
    <property type="component" value="Unassembled WGS sequence"/>
</dbReference>
<dbReference type="GO" id="GO:0016853">
    <property type="term" value="F:isomerase activity"/>
    <property type="evidence" value="ECO:0007669"/>
    <property type="project" value="UniProtKB-KW"/>
</dbReference>